<feature type="compositionally biased region" description="Basic and acidic residues" evidence="1">
    <location>
        <begin position="541"/>
        <end position="560"/>
    </location>
</feature>
<feature type="compositionally biased region" description="Low complexity" evidence="1">
    <location>
        <begin position="31"/>
        <end position="42"/>
    </location>
</feature>
<proteinExistence type="predicted"/>
<evidence type="ECO:0000313" key="3">
    <source>
        <dbReference type="EMBL" id="REE98242.1"/>
    </source>
</evidence>
<keyword evidence="4" id="KW-1185">Reference proteome</keyword>
<feature type="transmembrane region" description="Helical" evidence="2">
    <location>
        <begin position="181"/>
        <end position="202"/>
    </location>
</feature>
<keyword evidence="2" id="KW-0472">Membrane</keyword>
<keyword evidence="2" id="KW-0812">Transmembrane</keyword>
<dbReference type="InterPro" id="IPR045931">
    <property type="entry name" value="DUF6350"/>
</dbReference>
<protein>
    <recommendedName>
        <fullName evidence="5">Integral membrane protein</fullName>
    </recommendedName>
</protein>
<evidence type="ECO:0000256" key="2">
    <source>
        <dbReference type="SAM" id="Phobius"/>
    </source>
</evidence>
<dbReference type="EMBL" id="QTTT01000001">
    <property type="protein sequence ID" value="REE98242.1"/>
    <property type="molecule type" value="Genomic_DNA"/>
</dbReference>
<feature type="transmembrane region" description="Helical" evidence="2">
    <location>
        <begin position="272"/>
        <end position="294"/>
    </location>
</feature>
<feature type="region of interest" description="Disordered" evidence="1">
    <location>
        <begin position="1"/>
        <end position="42"/>
    </location>
</feature>
<feature type="compositionally biased region" description="Basic residues" evidence="1">
    <location>
        <begin position="442"/>
        <end position="454"/>
    </location>
</feature>
<feature type="compositionally biased region" description="Basic and acidic residues" evidence="1">
    <location>
        <begin position="17"/>
        <end position="30"/>
    </location>
</feature>
<feature type="transmembrane region" description="Helical" evidence="2">
    <location>
        <begin position="406"/>
        <end position="425"/>
    </location>
</feature>
<dbReference type="PANTHER" id="PTHR48148">
    <property type="entry name" value="KERATINOCYTE PROLINE-RICH PROTEIN"/>
    <property type="match status" value="1"/>
</dbReference>
<feature type="transmembrane region" description="Helical" evidence="2">
    <location>
        <begin position="331"/>
        <end position="354"/>
    </location>
</feature>
<gene>
    <name evidence="3" type="ORF">DFJ69_3726</name>
</gene>
<sequence length="574" mass="59350">MGSVSDVKPGQRPPRKPRPEAPERAARPGRPEAGPPGETGGPARPLAVTGLVAASWCVGLGLAVLTTVTLVGWIAAPRTALGTGLPGVFRTAVNFWLVAHHAGFSLADGRVGMLPLGLTVLPGALLYRSGSWMIRAAGVSRRPRIGVVHVALALAIPYAVLAALLALAASTAVVRPSTWQALVTSFCVATVAGGLGAARALVAARGRRVRSGVGALLRLLPERPRSLVIGVLGALGVLVASGAALIGAALAMHMSEAAALYDELAPGIVGGVLLLLVQLAFLPNAVIWGMAYAIGPGFAVGEDTSVSPTGVFLDVVPSFPLLAALPEPGPAPALSLVALMMPFVAGAVAGVLTIRAMPSPTHEAAPLWGFLSGVLTGCAMAVLAALSGGPLGGGRLTVMGPSPWRVGMMAALEVGIAAALAAWLLNWRMLRRTAEDPEERPARRRPTAPRRRRPATPESPRAARTPAPTPPPPSSSEPPAPPAPRPAKRPVVAEPVEFEEAEPVLKPRRPRKPRVREPAEEPPPEPEPADPPTPPEPVAEEPDHAEPPKRSNDDPGRTENRGGAIYVLRDDESH</sequence>
<reference evidence="3 4" key="1">
    <citation type="submission" date="2018-08" db="EMBL/GenBank/DDBJ databases">
        <title>Sequencing the genomes of 1000 actinobacteria strains.</title>
        <authorList>
            <person name="Klenk H.-P."/>
        </authorList>
    </citation>
    <scope>NUCLEOTIDE SEQUENCE [LARGE SCALE GENOMIC DNA]</scope>
    <source>
        <strain evidence="3 4">DSM 43927</strain>
    </source>
</reference>
<keyword evidence="2" id="KW-1133">Transmembrane helix</keyword>
<organism evidence="3 4">
    <name type="scientific">Thermomonospora umbrina</name>
    <dbReference type="NCBI Taxonomy" id="111806"/>
    <lineage>
        <taxon>Bacteria</taxon>
        <taxon>Bacillati</taxon>
        <taxon>Actinomycetota</taxon>
        <taxon>Actinomycetes</taxon>
        <taxon>Streptosporangiales</taxon>
        <taxon>Thermomonosporaceae</taxon>
        <taxon>Thermomonospora</taxon>
    </lineage>
</organism>
<evidence type="ECO:0000256" key="1">
    <source>
        <dbReference type="SAM" id="MobiDB-lite"/>
    </source>
</evidence>
<feature type="compositionally biased region" description="Pro residues" evidence="1">
    <location>
        <begin position="467"/>
        <end position="485"/>
    </location>
</feature>
<feature type="transmembrane region" description="Helical" evidence="2">
    <location>
        <begin position="146"/>
        <end position="169"/>
    </location>
</feature>
<name>A0A3D9SQK3_9ACTN</name>
<dbReference type="Proteomes" id="UP000256661">
    <property type="component" value="Unassembled WGS sequence"/>
</dbReference>
<evidence type="ECO:0008006" key="5">
    <source>
        <dbReference type="Google" id="ProtNLM"/>
    </source>
</evidence>
<feature type="region of interest" description="Disordered" evidence="1">
    <location>
        <begin position="434"/>
        <end position="574"/>
    </location>
</feature>
<dbReference type="Pfam" id="PF19877">
    <property type="entry name" value="DUF6350"/>
    <property type="match status" value="1"/>
</dbReference>
<dbReference type="AlphaFoldDB" id="A0A3D9SQK3"/>
<comment type="caution">
    <text evidence="3">The sequence shown here is derived from an EMBL/GenBank/DDBJ whole genome shotgun (WGS) entry which is preliminary data.</text>
</comment>
<feature type="transmembrane region" description="Helical" evidence="2">
    <location>
        <begin position="113"/>
        <end position="134"/>
    </location>
</feature>
<feature type="transmembrane region" description="Helical" evidence="2">
    <location>
        <begin position="88"/>
        <end position="107"/>
    </location>
</feature>
<dbReference type="PANTHER" id="PTHR48148:SF3">
    <property type="entry name" value="KERATINOCYTE PROLINE-RICH PROTEIN"/>
    <property type="match status" value="1"/>
</dbReference>
<evidence type="ECO:0000313" key="4">
    <source>
        <dbReference type="Proteomes" id="UP000256661"/>
    </source>
</evidence>
<feature type="transmembrane region" description="Helical" evidence="2">
    <location>
        <begin position="53"/>
        <end position="76"/>
    </location>
</feature>
<feature type="transmembrane region" description="Helical" evidence="2">
    <location>
        <begin position="227"/>
        <end position="252"/>
    </location>
</feature>
<feature type="transmembrane region" description="Helical" evidence="2">
    <location>
        <begin position="366"/>
        <end position="386"/>
    </location>
</feature>
<feature type="compositionally biased region" description="Low complexity" evidence="1">
    <location>
        <begin position="456"/>
        <end position="466"/>
    </location>
</feature>
<accession>A0A3D9SQK3</accession>